<keyword evidence="4" id="KW-0456">Lyase</keyword>
<keyword evidence="7" id="KW-1185">Reference proteome</keyword>
<dbReference type="PROSITE" id="PS51891">
    <property type="entry name" value="CENP_V_GFA"/>
    <property type="match status" value="1"/>
</dbReference>
<dbReference type="PANTHER" id="PTHR33337">
    <property type="entry name" value="GFA DOMAIN-CONTAINING PROTEIN"/>
    <property type="match status" value="1"/>
</dbReference>
<evidence type="ECO:0000256" key="1">
    <source>
        <dbReference type="ARBA" id="ARBA00005495"/>
    </source>
</evidence>
<sequence>MTKTLTGGCCCGKVSFSVKDQFNHFFFCHCQQCRQMTGSAHASNLFTSVDNIVWESGTGFIKCFSHPERNFSKAFCTECGSALPYVSSSGKSLIVPAGSLNEEPSKPVDAQIFCAEQAGWHLDGLSAKKMPGFP</sequence>
<evidence type="ECO:0000256" key="4">
    <source>
        <dbReference type="ARBA" id="ARBA00023239"/>
    </source>
</evidence>
<keyword evidence="2" id="KW-0479">Metal-binding</keyword>
<dbReference type="EMBL" id="FQXZ01000044">
    <property type="protein sequence ID" value="SHI54036.1"/>
    <property type="molecule type" value="Genomic_DNA"/>
</dbReference>
<comment type="similarity">
    <text evidence="1">Belongs to the Gfa family.</text>
</comment>
<dbReference type="STRING" id="1216006.VA7868_03904"/>
<dbReference type="PANTHER" id="PTHR33337:SF40">
    <property type="entry name" value="CENP-V_GFA DOMAIN-CONTAINING PROTEIN-RELATED"/>
    <property type="match status" value="1"/>
</dbReference>
<dbReference type="OrthoDB" id="9786619at2"/>
<evidence type="ECO:0000259" key="5">
    <source>
        <dbReference type="PROSITE" id="PS51891"/>
    </source>
</evidence>
<dbReference type="RefSeq" id="WP_073605507.1">
    <property type="nucleotide sequence ID" value="NZ_FQXZ01000044.1"/>
</dbReference>
<dbReference type="GO" id="GO:0016846">
    <property type="term" value="F:carbon-sulfur lyase activity"/>
    <property type="evidence" value="ECO:0007669"/>
    <property type="project" value="InterPro"/>
</dbReference>
<accession>A0A1M6BZ15</accession>
<dbReference type="Proteomes" id="UP000184608">
    <property type="component" value="Unassembled WGS sequence"/>
</dbReference>
<evidence type="ECO:0000313" key="6">
    <source>
        <dbReference type="EMBL" id="SHI54036.1"/>
    </source>
</evidence>
<evidence type="ECO:0000256" key="2">
    <source>
        <dbReference type="ARBA" id="ARBA00022723"/>
    </source>
</evidence>
<dbReference type="Gene3D" id="3.90.1590.10">
    <property type="entry name" value="glutathione-dependent formaldehyde- activating enzyme (gfa)"/>
    <property type="match status" value="1"/>
</dbReference>
<dbReference type="AlphaFoldDB" id="A0A1M6BZ15"/>
<dbReference type="SUPFAM" id="SSF51316">
    <property type="entry name" value="Mss4-like"/>
    <property type="match status" value="1"/>
</dbReference>
<proteinExistence type="inferred from homology"/>
<gene>
    <name evidence="6" type="ORF">VA7868_03904</name>
</gene>
<dbReference type="InterPro" id="IPR006913">
    <property type="entry name" value="CENP-V/GFA"/>
</dbReference>
<keyword evidence="3" id="KW-0862">Zinc</keyword>
<name>A0A1M6BZ15_9VIBR</name>
<protein>
    <submittedName>
        <fullName evidence="6">Glutathione-dependent formaldehyde-activating enzyme</fullName>
    </submittedName>
</protein>
<organism evidence="6 7">
    <name type="scientific">Vibrio aerogenes CECT 7868</name>
    <dbReference type="NCBI Taxonomy" id="1216006"/>
    <lineage>
        <taxon>Bacteria</taxon>
        <taxon>Pseudomonadati</taxon>
        <taxon>Pseudomonadota</taxon>
        <taxon>Gammaproteobacteria</taxon>
        <taxon>Vibrionales</taxon>
        <taxon>Vibrionaceae</taxon>
        <taxon>Vibrio</taxon>
    </lineage>
</organism>
<dbReference type="GO" id="GO:0046872">
    <property type="term" value="F:metal ion binding"/>
    <property type="evidence" value="ECO:0007669"/>
    <property type="project" value="UniProtKB-KW"/>
</dbReference>
<evidence type="ECO:0000256" key="3">
    <source>
        <dbReference type="ARBA" id="ARBA00022833"/>
    </source>
</evidence>
<evidence type="ECO:0000313" key="7">
    <source>
        <dbReference type="Proteomes" id="UP000184608"/>
    </source>
</evidence>
<feature type="domain" description="CENP-V/GFA" evidence="5">
    <location>
        <begin position="5"/>
        <end position="121"/>
    </location>
</feature>
<reference evidence="6 7" key="1">
    <citation type="submission" date="2016-11" db="EMBL/GenBank/DDBJ databases">
        <authorList>
            <person name="Jaros S."/>
            <person name="Januszkiewicz K."/>
            <person name="Wedrychowicz H."/>
        </authorList>
    </citation>
    <scope>NUCLEOTIDE SEQUENCE [LARGE SCALE GENOMIC DNA]</scope>
    <source>
        <strain evidence="6 7">CECT 7868</strain>
    </source>
</reference>
<dbReference type="Pfam" id="PF04828">
    <property type="entry name" value="GFA"/>
    <property type="match status" value="1"/>
</dbReference>
<dbReference type="InterPro" id="IPR011057">
    <property type="entry name" value="Mss4-like_sf"/>
</dbReference>